<dbReference type="Proteomes" id="UP000235371">
    <property type="component" value="Unassembled WGS sequence"/>
</dbReference>
<dbReference type="OrthoDB" id="407832at2759"/>
<dbReference type="AlphaFoldDB" id="A0A2J6TTA4"/>
<evidence type="ECO:0000313" key="2">
    <source>
        <dbReference type="Proteomes" id="UP000235371"/>
    </source>
</evidence>
<dbReference type="EMBL" id="KZ613745">
    <property type="protein sequence ID" value="PMD66235.1"/>
    <property type="molecule type" value="Genomic_DNA"/>
</dbReference>
<proteinExistence type="predicted"/>
<dbReference type="InParanoid" id="A0A2J6TTA4"/>
<dbReference type="GeneID" id="36578785"/>
<evidence type="ECO:0000313" key="1">
    <source>
        <dbReference type="EMBL" id="PMD66235.1"/>
    </source>
</evidence>
<reference evidence="1 2" key="1">
    <citation type="submission" date="2016-04" db="EMBL/GenBank/DDBJ databases">
        <title>A degradative enzymes factory behind the ericoid mycorrhizal symbiosis.</title>
        <authorList>
            <consortium name="DOE Joint Genome Institute"/>
            <person name="Martino E."/>
            <person name="Morin E."/>
            <person name="Grelet G."/>
            <person name="Kuo A."/>
            <person name="Kohler A."/>
            <person name="Daghino S."/>
            <person name="Barry K."/>
            <person name="Choi C."/>
            <person name="Cichocki N."/>
            <person name="Clum A."/>
            <person name="Copeland A."/>
            <person name="Hainaut M."/>
            <person name="Haridas S."/>
            <person name="Labutti K."/>
            <person name="Lindquist E."/>
            <person name="Lipzen A."/>
            <person name="Khouja H.-R."/>
            <person name="Murat C."/>
            <person name="Ohm R."/>
            <person name="Olson A."/>
            <person name="Spatafora J."/>
            <person name="Veneault-Fourrey C."/>
            <person name="Henrissat B."/>
            <person name="Grigoriev I."/>
            <person name="Martin F."/>
            <person name="Perotto S."/>
        </authorList>
    </citation>
    <scope>NUCLEOTIDE SEQUENCE [LARGE SCALE GENOMIC DNA]</scope>
    <source>
        <strain evidence="1 2">E</strain>
    </source>
</reference>
<name>A0A2J6TTA4_9HELO</name>
<sequence length="108" mass="12336">MWPENNIYLWQRYCLSCQSLSRTHLNSVYTVLKKNRAAMEGYILKICGLAFTNDNVSARVNAFGPLAFCGRYITLHHQREALVNMLQDVSFPTGWPVQPIIEDLNDSG</sequence>
<dbReference type="STRING" id="1095630.A0A2J6TTA4"/>
<accession>A0A2J6TTA4</accession>
<keyword evidence="2" id="KW-1185">Reference proteome</keyword>
<protein>
    <submittedName>
        <fullName evidence="1">Uncharacterized protein</fullName>
    </submittedName>
</protein>
<organism evidence="1 2">
    <name type="scientific">Hyaloscypha bicolor E</name>
    <dbReference type="NCBI Taxonomy" id="1095630"/>
    <lineage>
        <taxon>Eukaryota</taxon>
        <taxon>Fungi</taxon>
        <taxon>Dikarya</taxon>
        <taxon>Ascomycota</taxon>
        <taxon>Pezizomycotina</taxon>
        <taxon>Leotiomycetes</taxon>
        <taxon>Helotiales</taxon>
        <taxon>Hyaloscyphaceae</taxon>
        <taxon>Hyaloscypha</taxon>
        <taxon>Hyaloscypha bicolor</taxon>
    </lineage>
</organism>
<dbReference type="RefSeq" id="XP_024743139.1">
    <property type="nucleotide sequence ID" value="XM_024870703.1"/>
</dbReference>
<gene>
    <name evidence="1" type="ORF">K444DRAFT_166965</name>
</gene>